<gene>
    <name evidence="1" type="ORF">J4727_14160</name>
</gene>
<dbReference type="AlphaFoldDB" id="A0A939NB34"/>
<proteinExistence type="predicted"/>
<comment type="caution">
    <text evidence="1">The sequence shown here is derived from an EMBL/GenBank/DDBJ whole genome shotgun (WGS) entry which is preliminary data.</text>
</comment>
<protein>
    <submittedName>
        <fullName evidence="1">Uncharacterized protein</fullName>
    </submittedName>
</protein>
<dbReference type="EMBL" id="JAGETQ010000088">
    <property type="protein sequence ID" value="MBO1916383.1"/>
    <property type="molecule type" value="Genomic_DNA"/>
</dbReference>
<reference evidence="1" key="1">
    <citation type="submission" date="2021-03" db="EMBL/GenBank/DDBJ databases">
        <title>Molecular epidemiology and mechanisms of colistin and carbapenem resistance in Enterobacteriaceae from clinical isolates, the environment and porcine samples in Pretoria, South Africa.</title>
        <authorList>
            <person name="Bogoshi D."/>
            <person name="Mbelle N.M."/>
            <person name="Naidoo V."/>
            <person name="Osei Sekyere J."/>
        </authorList>
    </citation>
    <scope>NUCLEOTIDE SEQUENCE</scope>
    <source>
        <strain evidence="1">C052</strain>
    </source>
</reference>
<dbReference type="Proteomes" id="UP000664477">
    <property type="component" value="Unassembled WGS sequence"/>
</dbReference>
<evidence type="ECO:0000313" key="2">
    <source>
        <dbReference type="Proteomes" id="UP000664477"/>
    </source>
</evidence>
<name>A0A939NB34_PRORE</name>
<sequence length="54" mass="6002">MASVIAVMIINSRLSGAITSAINRLFMVKTHLFHIKSSIDQLKTTRLSISKQMV</sequence>
<organism evidence="1 2">
    <name type="scientific">Providencia rettgeri</name>
    <dbReference type="NCBI Taxonomy" id="587"/>
    <lineage>
        <taxon>Bacteria</taxon>
        <taxon>Pseudomonadati</taxon>
        <taxon>Pseudomonadota</taxon>
        <taxon>Gammaproteobacteria</taxon>
        <taxon>Enterobacterales</taxon>
        <taxon>Morganellaceae</taxon>
        <taxon>Providencia</taxon>
    </lineage>
</organism>
<accession>A0A939NB34</accession>
<evidence type="ECO:0000313" key="1">
    <source>
        <dbReference type="EMBL" id="MBO1916383.1"/>
    </source>
</evidence>